<protein>
    <submittedName>
        <fullName evidence="3">Uncharacterized protein</fullName>
    </submittedName>
</protein>
<feature type="region of interest" description="Disordered" evidence="1">
    <location>
        <begin position="230"/>
        <end position="255"/>
    </location>
</feature>
<name>A0AAU9RBC4_THLAR</name>
<keyword evidence="2" id="KW-0812">Transmembrane</keyword>
<accession>A0AAU9RBC4</accession>
<feature type="compositionally biased region" description="Acidic residues" evidence="1">
    <location>
        <begin position="607"/>
        <end position="617"/>
    </location>
</feature>
<dbReference type="Proteomes" id="UP000836841">
    <property type="component" value="Chromosome 1"/>
</dbReference>
<feature type="transmembrane region" description="Helical" evidence="2">
    <location>
        <begin position="643"/>
        <end position="663"/>
    </location>
</feature>
<feature type="compositionally biased region" description="Basic and acidic residues" evidence="1">
    <location>
        <begin position="50"/>
        <end position="76"/>
    </location>
</feature>
<proteinExistence type="predicted"/>
<feature type="compositionally biased region" description="Basic and acidic residues" evidence="1">
    <location>
        <begin position="530"/>
        <end position="551"/>
    </location>
</feature>
<feature type="region of interest" description="Disordered" evidence="1">
    <location>
        <begin position="598"/>
        <end position="617"/>
    </location>
</feature>
<feature type="compositionally biased region" description="Acidic residues" evidence="1">
    <location>
        <begin position="508"/>
        <end position="523"/>
    </location>
</feature>
<keyword evidence="2" id="KW-1133">Transmembrane helix</keyword>
<gene>
    <name evidence="3" type="ORF">TAV2_LOCUS2979</name>
</gene>
<dbReference type="AlphaFoldDB" id="A0AAU9RBC4"/>
<feature type="compositionally biased region" description="Low complexity" evidence="1">
    <location>
        <begin position="723"/>
        <end position="734"/>
    </location>
</feature>
<keyword evidence="4" id="KW-1185">Reference proteome</keyword>
<reference evidence="3 4" key="1">
    <citation type="submission" date="2022-03" db="EMBL/GenBank/DDBJ databases">
        <authorList>
            <person name="Nunn A."/>
            <person name="Chopra R."/>
            <person name="Nunn A."/>
            <person name="Contreras Garrido A."/>
        </authorList>
    </citation>
    <scope>NUCLEOTIDE SEQUENCE [LARGE SCALE GENOMIC DNA]</scope>
</reference>
<feature type="region of interest" description="Disordered" evidence="1">
    <location>
        <begin position="711"/>
        <end position="774"/>
    </location>
</feature>
<keyword evidence="2" id="KW-0472">Membrane</keyword>
<feature type="transmembrane region" description="Helical" evidence="2">
    <location>
        <begin position="311"/>
        <end position="331"/>
    </location>
</feature>
<evidence type="ECO:0000256" key="2">
    <source>
        <dbReference type="SAM" id="Phobius"/>
    </source>
</evidence>
<dbReference type="EMBL" id="OU466857">
    <property type="protein sequence ID" value="CAH2037327.1"/>
    <property type="molecule type" value="Genomic_DNA"/>
</dbReference>
<feature type="compositionally biased region" description="Low complexity" evidence="1">
    <location>
        <begin position="230"/>
        <end position="245"/>
    </location>
</feature>
<organism evidence="3 4">
    <name type="scientific">Thlaspi arvense</name>
    <name type="common">Field penny-cress</name>
    <dbReference type="NCBI Taxonomy" id="13288"/>
    <lineage>
        <taxon>Eukaryota</taxon>
        <taxon>Viridiplantae</taxon>
        <taxon>Streptophyta</taxon>
        <taxon>Embryophyta</taxon>
        <taxon>Tracheophyta</taxon>
        <taxon>Spermatophyta</taxon>
        <taxon>Magnoliopsida</taxon>
        <taxon>eudicotyledons</taxon>
        <taxon>Gunneridae</taxon>
        <taxon>Pentapetalae</taxon>
        <taxon>rosids</taxon>
        <taxon>malvids</taxon>
        <taxon>Brassicales</taxon>
        <taxon>Brassicaceae</taxon>
        <taxon>Thlaspideae</taxon>
        <taxon>Thlaspi</taxon>
    </lineage>
</organism>
<sequence>MASSPANCKASVSSSSSPSVPCRPNPKPRSSETGDLMRQSFRANPFPADLSRRNSARREISRVDFGDKENQNDKDQISNVVKAPKGVKNFMSPTISAVSKINASPRKKILSDKNEVPRSLDKTHHHQICVDKKKQFHEEESHDITVTDLDESHGNKSNGDFDDSSFKISPLPPSVPYAFAVFESHQVDPSLAPYDPKKNYLSPRPQFLHYRPNPRVEHHFDECKQLEELFSSESSSSDTGLSAEESQLEEEVTSKEGVVAVEEETEVIKDESVEERLEAAEVDEEVVVGESTEEEETHQFSKQSRFNTSKLLGWILVLGVAYLLLASSVTFTQPSIIQDSQFYKFHIPPEITKTATESFEQFSVKLRMWAESSLVYMDKLISSLRRQEGYDIFQYHNLTDILEDTRFSDTVFQTPGGEIIVAGLLMDSQARSLEIDMEEEIVGHQEPEQPEKDGEIVLEAVYNGDGSESEQGSEGGEVNSEMVFEFDTQAEIKTATDADMKGGEEYVESLSEEEESDGQETDGVEGQSEYDQKKLKEGRESETKAAQNDEKNIVEAESAAHQIEDVESAAFSGHQQVDTEVANAETGFEEEGIGEIAESSSDISAETTDEDGNDLEEDSRIGEEVANEAAEWKEILLSNQKKVVVLFSTVMVMLAAAAAFLLAKKKAKPAMMLHEDGEAATISDAKEVNFEHVPVENLIKEKLCSLNFHEEEEEVDDDRTREVSSFPSEMSFSSKKNKSLHGCNDRDDLKEYQSGGGGGRKSNDSGESMASSASEYTIGSVSYGSFTTYEKIQKRSGRKEKEMVTPVRRSSRIRNHQHSGNQ</sequence>
<feature type="compositionally biased region" description="Basic residues" evidence="1">
    <location>
        <begin position="809"/>
        <end position="822"/>
    </location>
</feature>
<evidence type="ECO:0000256" key="1">
    <source>
        <dbReference type="SAM" id="MobiDB-lite"/>
    </source>
</evidence>
<feature type="region of interest" description="Disordered" evidence="1">
    <location>
        <begin position="1"/>
        <end position="81"/>
    </location>
</feature>
<evidence type="ECO:0000313" key="3">
    <source>
        <dbReference type="EMBL" id="CAH2037327.1"/>
    </source>
</evidence>
<feature type="region of interest" description="Disordered" evidence="1">
    <location>
        <begin position="279"/>
        <end position="300"/>
    </location>
</feature>
<dbReference type="PANTHER" id="PTHR34775">
    <property type="entry name" value="TRANSMEMBRANE PROTEIN"/>
    <property type="match status" value="1"/>
</dbReference>
<feature type="region of interest" description="Disordered" evidence="1">
    <location>
        <begin position="789"/>
        <end position="822"/>
    </location>
</feature>
<feature type="region of interest" description="Disordered" evidence="1">
    <location>
        <begin position="508"/>
        <end position="551"/>
    </location>
</feature>
<evidence type="ECO:0000313" key="4">
    <source>
        <dbReference type="Proteomes" id="UP000836841"/>
    </source>
</evidence>
<feature type="compositionally biased region" description="Acidic residues" evidence="1">
    <location>
        <begin position="280"/>
        <end position="296"/>
    </location>
</feature>
<feature type="compositionally biased region" description="Low complexity" evidence="1">
    <location>
        <begin position="1"/>
        <end position="20"/>
    </location>
</feature>
<feature type="compositionally biased region" description="Polar residues" evidence="1">
    <location>
        <begin position="765"/>
        <end position="774"/>
    </location>
</feature>
<dbReference type="PANTHER" id="PTHR34775:SF8">
    <property type="entry name" value="BNAC05G12700D PROTEIN"/>
    <property type="match status" value="1"/>
</dbReference>